<keyword evidence="3" id="KW-0677">Repeat</keyword>
<dbReference type="PANTHER" id="PTHR13100:SF10">
    <property type="entry name" value="CELL GROWTH-REGULATING NUCLEOLAR PROTEIN"/>
    <property type="match status" value="1"/>
</dbReference>
<reference evidence="11" key="1">
    <citation type="journal article" date="2019" name="Curr. Biol.">
        <title>Genome Sequence of Striga asiatica Provides Insight into the Evolution of Plant Parasitism.</title>
        <authorList>
            <person name="Yoshida S."/>
            <person name="Kim S."/>
            <person name="Wafula E.K."/>
            <person name="Tanskanen J."/>
            <person name="Kim Y.M."/>
            <person name="Honaas L."/>
            <person name="Yang Z."/>
            <person name="Spallek T."/>
            <person name="Conn C.E."/>
            <person name="Ichihashi Y."/>
            <person name="Cheong K."/>
            <person name="Cui S."/>
            <person name="Der J.P."/>
            <person name="Gundlach H."/>
            <person name="Jiao Y."/>
            <person name="Hori C."/>
            <person name="Ishida J.K."/>
            <person name="Kasahara H."/>
            <person name="Kiba T."/>
            <person name="Kim M.S."/>
            <person name="Koo N."/>
            <person name="Laohavisit A."/>
            <person name="Lee Y.H."/>
            <person name="Lumba S."/>
            <person name="McCourt P."/>
            <person name="Mortimer J.C."/>
            <person name="Mutuku J.M."/>
            <person name="Nomura T."/>
            <person name="Sasaki-Sekimoto Y."/>
            <person name="Seto Y."/>
            <person name="Wang Y."/>
            <person name="Wakatake T."/>
            <person name="Sakakibara H."/>
            <person name="Demura T."/>
            <person name="Yamaguchi S."/>
            <person name="Yoneyama K."/>
            <person name="Manabe R.I."/>
            <person name="Nelson D.C."/>
            <person name="Schulman A.H."/>
            <person name="Timko M.P."/>
            <person name="dePamphilis C.W."/>
            <person name="Choi D."/>
            <person name="Shirasu K."/>
        </authorList>
    </citation>
    <scope>NUCLEOTIDE SEQUENCE [LARGE SCALE GENOMIC DNA]</scope>
    <source>
        <strain evidence="11">cv. UVA1</strain>
    </source>
</reference>
<feature type="compositionally biased region" description="Basic residues" evidence="8">
    <location>
        <begin position="391"/>
        <end position="402"/>
    </location>
</feature>
<organism evidence="10 11">
    <name type="scientific">Striga asiatica</name>
    <name type="common">Asiatic witchweed</name>
    <name type="synonym">Buchnera asiatica</name>
    <dbReference type="NCBI Taxonomy" id="4170"/>
    <lineage>
        <taxon>Eukaryota</taxon>
        <taxon>Viridiplantae</taxon>
        <taxon>Streptophyta</taxon>
        <taxon>Embryophyta</taxon>
        <taxon>Tracheophyta</taxon>
        <taxon>Spermatophyta</taxon>
        <taxon>Magnoliopsida</taxon>
        <taxon>eudicotyledons</taxon>
        <taxon>Gunneridae</taxon>
        <taxon>Pentapetalae</taxon>
        <taxon>asterids</taxon>
        <taxon>lamiids</taxon>
        <taxon>Lamiales</taxon>
        <taxon>Orobanchaceae</taxon>
        <taxon>Buchnereae</taxon>
        <taxon>Striga</taxon>
    </lineage>
</organism>
<evidence type="ECO:0000313" key="11">
    <source>
        <dbReference type="Proteomes" id="UP000325081"/>
    </source>
</evidence>
<dbReference type="Pfam" id="PF25879">
    <property type="entry name" value="WHD_LYAR"/>
    <property type="match status" value="1"/>
</dbReference>
<evidence type="ECO:0000256" key="2">
    <source>
        <dbReference type="ARBA" id="ARBA00022723"/>
    </source>
</evidence>
<dbReference type="PANTHER" id="PTHR13100">
    <property type="entry name" value="CELL GROWTH-REGULATING NUCLEOLAR PROTEIN LYAR"/>
    <property type="match status" value="1"/>
</dbReference>
<dbReference type="AlphaFoldDB" id="A0A5A7PTU8"/>
<dbReference type="SMART" id="SM00451">
    <property type="entry name" value="ZnF_U1"/>
    <property type="match status" value="1"/>
</dbReference>
<feature type="compositionally biased region" description="Basic and acidic residues" evidence="8">
    <location>
        <begin position="348"/>
        <end position="358"/>
    </location>
</feature>
<evidence type="ECO:0000256" key="1">
    <source>
        <dbReference type="ARBA" id="ARBA00004123"/>
    </source>
</evidence>
<dbReference type="FunFam" id="3.30.1490.490:FF:000001">
    <property type="entry name" value="cell growth-regulating nucleolar protein-like"/>
    <property type="match status" value="1"/>
</dbReference>
<dbReference type="Proteomes" id="UP000325081">
    <property type="component" value="Unassembled WGS sequence"/>
</dbReference>
<evidence type="ECO:0000256" key="4">
    <source>
        <dbReference type="ARBA" id="ARBA00022771"/>
    </source>
</evidence>
<dbReference type="OrthoDB" id="21474at2759"/>
<dbReference type="Pfam" id="PF12874">
    <property type="entry name" value="zf-met"/>
    <property type="match status" value="1"/>
</dbReference>
<dbReference type="InterPro" id="IPR058719">
    <property type="entry name" value="WHD_LYAR"/>
</dbReference>
<accession>A0A5A7PTU8</accession>
<dbReference type="InterPro" id="IPR014898">
    <property type="entry name" value="Znf_C2H2_LYAR"/>
</dbReference>
<dbReference type="GO" id="GO:0003677">
    <property type="term" value="F:DNA binding"/>
    <property type="evidence" value="ECO:0007669"/>
    <property type="project" value="InterPro"/>
</dbReference>
<evidence type="ECO:0000259" key="9">
    <source>
        <dbReference type="SMART" id="SM00451"/>
    </source>
</evidence>
<gene>
    <name evidence="10" type="ORF">STAS_12355</name>
</gene>
<dbReference type="InterPro" id="IPR039999">
    <property type="entry name" value="LYAR"/>
</dbReference>
<dbReference type="InterPro" id="IPR003604">
    <property type="entry name" value="Matrin/U1-like-C_Znf_C2H2"/>
</dbReference>
<evidence type="ECO:0000256" key="6">
    <source>
        <dbReference type="ARBA" id="ARBA00023242"/>
    </source>
</evidence>
<evidence type="ECO:0000313" key="10">
    <source>
        <dbReference type="EMBL" id="GER36036.1"/>
    </source>
</evidence>
<feature type="compositionally biased region" description="Basic and acidic residues" evidence="8">
    <location>
        <begin position="421"/>
        <end position="439"/>
    </location>
</feature>
<keyword evidence="6" id="KW-0539">Nucleus</keyword>
<keyword evidence="4 7" id="KW-0863">Zinc-finger</keyword>
<comment type="caution">
    <text evidence="10">The sequence shown here is derived from an EMBL/GenBank/DDBJ whole genome shotgun (WGS) entry which is preliminary data.</text>
</comment>
<protein>
    <submittedName>
        <fullName evidence="10">Cell growth-regulating nucleolar protein</fullName>
    </submittedName>
</protein>
<dbReference type="EMBL" id="BKCP01005072">
    <property type="protein sequence ID" value="GER36036.1"/>
    <property type="molecule type" value="Genomic_DNA"/>
</dbReference>
<sequence>MINLKKVAVRSRIQSWKNKWLSTAGLCKAISQLCGQFCWSKGTDFQKGLHWVEWNKLTLAKVHGGLGFQDVQLFNIAMIAKQLWKLVTEPDRLVSRVLKAKYYPSSSLFEAQKTHNSSWFWASWLSVLKVCGQWMRIEVRTGQNINIWDQHWIPDRLGKEVQLLPGVARGVQKVKDLLNEDGTQWDVSKVRATFTPESVILFLKLIHWILIWRTYGGGNHRGKVVGYVWFMGVEAGRFGRCMLVVKDKTPKFKGKAIKNFPSSTEHTQTQWRWGAMVWFQCEDCGDNLKKPKLANHFRQCSAFKLSCIDCGQIFGQQDVESHTQCITEAEKYGPKGQTKAVNGTNTKTKNDAKPKPEVDINVGLSERPPWFCSLCNTKATSKQTLLLHADGKKHRAKARAFHASKQPPDGTAEAKSSNDNNAKDEVLETKESVELRDQNSPKAALDGSVLEDNSLESNKKRKLEASENGDAQIIGAEKEKGSKKAKQSATEEDGEPHSSAGKDIAKKTIKWKKLITAALKSNEDGGAIKFKKLGKIVMKSLKESGHTESRRQVYELIDQKIKSSSRFVVDGKFVRLATTS</sequence>
<feature type="domain" description="U1-type" evidence="9">
    <location>
        <begin position="367"/>
        <end position="401"/>
    </location>
</feature>
<proteinExistence type="predicted"/>
<dbReference type="PROSITE" id="PS51804">
    <property type="entry name" value="ZF_C2HC_LYAR"/>
    <property type="match status" value="2"/>
</dbReference>
<dbReference type="SUPFAM" id="SSF57667">
    <property type="entry name" value="beta-beta-alpha zinc fingers"/>
    <property type="match status" value="3"/>
</dbReference>
<evidence type="ECO:0000256" key="3">
    <source>
        <dbReference type="ARBA" id="ARBA00022737"/>
    </source>
</evidence>
<dbReference type="Pfam" id="PF08790">
    <property type="entry name" value="zf-LYAR"/>
    <property type="match status" value="1"/>
</dbReference>
<keyword evidence="2" id="KW-0479">Metal-binding</keyword>
<dbReference type="GO" id="GO:0008270">
    <property type="term" value="F:zinc ion binding"/>
    <property type="evidence" value="ECO:0007669"/>
    <property type="project" value="UniProtKB-KW"/>
</dbReference>
<dbReference type="Gene3D" id="3.30.160.60">
    <property type="entry name" value="Classic Zinc Finger"/>
    <property type="match status" value="1"/>
</dbReference>
<dbReference type="FunFam" id="3.30.160.60:FF:001583">
    <property type="entry name" value="UBP1-associated proteins 1C"/>
    <property type="match status" value="1"/>
</dbReference>
<evidence type="ECO:0000256" key="7">
    <source>
        <dbReference type="PROSITE-ProRule" id="PRU01145"/>
    </source>
</evidence>
<dbReference type="InterPro" id="IPR013087">
    <property type="entry name" value="Znf_C2H2_type"/>
</dbReference>
<dbReference type="GO" id="GO:0000122">
    <property type="term" value="P:negative regulation of transcription by RNA polymerase II"/>
    <property type="evidence" value="ECO:0007669"/>
    <property type="project" value="TreeGrafter"/>
</dbReference>
<dbReference type="GO" id="GO:0006364">
    <property type="term" value="P:rRNA processing"/>
    <property type="evidence" value="ECO:0007669"/>
    <property type="project" value="TreeGrafter"/>
</dbReference>
<keyword evidence="5" id="KW-0862">Zinc</keyword>
<feature type="region of interest" description="Disordered" evidence="8">
    <location>
        <begin position="390"/>
        <end position="503"/>
    </location>
</feature>
<feature type="region of interest" description="Disordered" evidence="8">
    <location>
        <begin position="336"/>
        <end position="358"/>
    </location>
</feature>
<name>A0A5A7PTU8_STRAF</name>
<evidence type="ECO:0000256" key="8">
    <source>
        <dbReference type="SAM" id="MobiDB-lite"/>
    </source>
</evidence>
<evidence type="ECO:0000256" key="5">
    <source>
        <dbReference type="ARBA" id="ARBA00022833"/>
    </source>
</evidence>
<dbReference type="Gene3D" id="3.30.1490.490">
    <property type="match status" value="1"/>
</dbReference>
<dbReference type="InterPro" id="IPR036236">
    <property type="entry name" value="Znf_C2H2_sf"/>
</dbReference>
<keyword evidence="11" id="KW-1185">Reference proteome</keyword>
<dbReference type="GO" id="GO:0005730">
    <property type="term" value="C:nucleolus"/>
    <property type="evidence" value="ECO:0007669"/>
    <property type="project" value="TreeGrafter"/>
</dbReference>
<comment type="subcellular location">
    <subcellularLocation>
        <location evidence="1">Nucleus</location>
    </subcellularLocation>
</comment>